<keyword evidence="2" id="KW-1185">Reference proteome</keyword>
<reference evidence="1 2" key="1">
    <citation type="journal article" date="2023" name="G3 (Bethesda)">
        <title>A chromosome-length genome assembly and annotation of blackberry (Rubus argutus, cv. 'Hillquist').</title>
        <authorList>
            <person name="Bruna T."/>
            <person name="Aryal R."/>
            <person name="Dudchenko O."/>
            <person name="Sargent D.J."/>
            <person name="Mead D."/>
            <person name="Buti M."/>
            <person name="Cavallini A."/>
            <person name="Hytonen T."/>
            <person name="Andres J."/>
            <person name="Pham M."/>
            <person name="Weisz D."/>
            <person name="Mascagni F."/>
            <person name="Usai G."/>
            <person name="Natali L."/>
            <person name="Bassil N."/>
            <person name="Fernandez G.E."/>
            <person name="Lomsadze A."/>
            <person name="Armour M."/>
            <person name="Olukolu B."/>
            <person name="Poorten T."/>
            <person name="Britton C."/>
            <person name="Davik J."/>
            <person name="Ashrafi H."/>
            <person name="Aiden E.L."/>
            <person name="Borodovsky M."/>
            <person name="Worthington M."/>
        </authorList>
    </citation>
    <scope>NUCLEOTIDE SEQUENCE [LARGE SCALE GENOMIC DNA]</scope>
    <source>
        <strain evidence="1">PI 553951</strain>
    </source>
</reference>
<gene>
    <name evidence="1" type="ORF">M0R45_007135</name>
</gene>
<dbReference type="EMBL" id="JBEDUW010000001">
    <property type="protein sequence ID" value="KAK9951699.1"/>
    <property type="molecule type" value="Genomic_DNA"/>
</dbReference>
<protein>
    <submittedName>
        <fullName evidence="1">Uncharacterized protein</fullName>
    </submittedName>
</protein>
<proteinExistence type="predicted"/>
<comment type="caution">
    <text evidence="1">The sequence shown here is derived from an EMBL/GenBank/DDBJ whole genome shotgun (WGS) entry which is preliminary data.</text>
</comment>
<accession>A0AAW1YSN7</accession>
<evidence type="ECO:0000313" key="2">
    <source>
        <dbReference type="Proteomes" id="UP001457282"/>
    </source>
</evidence>
<dbReference type="AlphaFoldDB" id="A0AAW1YSN7"/>
<name>A0AAW1YSN7_RUBAR</name>
<dbReference type="Proteomes" id="UP001457282">
    <property type="component" value="Unassembled WGS sequence"/>
</dbReference>
<evidence type="ECO:0000313" key="1">
    <source>
        <dbReference type="EMBL" id="KAK9951699.1"/>
    </source>
</evidence>
<organism evidence="1 2">
    <name type="scientific">Rubus argutus</name>
    <name type="common">Southern blackberry</name>
    <dbReference type="NCBI Taxonomy" id="59490"/>
    <lineage>
        <taxon>Eukaryota</taxon>
        <taxon>Viridiplantae</taxon>
        <taxon>Streptophyta</taxon>
        <taxon>Embryophyta</taxon>
        <taxon>Tracheophyta</taxon>
        <taxon>Spermatophyta</taxon>
        <taxon>Magnoliopsida</taxon>
        <taxon>eudicotyledons</taxon>
        <taxon>Gunneridae</taxon>
        <taxon>Pentapetalae</taxon>
        <taxon>rosids</taxon>
        <taxon>fabids</taxon>
        <taxon>Rosales</taxon>
        <taxon>Rosaceae</taxon>
        <taxon>Rosoideae</taxon>
        <taxon>Rosoideae incertae sedis</taxon>
        <taxon>Rubus</taxon>
    </lineage>
</organism>
<sequence length="86" mass="9833">MILDQIRWLSDRGEGRGREYQIAIGEDGKPRSSKSQVQRAPLCRGRRRASVGPAVEMLRDWPVSEEAAIGFSYGERERERDDDDIV</sequence>